<reference evidence="2" key="1">
    <citation type="journal article" date="2022" name="Nat. Commun.">
        <title>Chromosome evolution and the genetic basis of agronomically important traits in greater yam.</title>
        <authorList>
            <person name="Bredeson J.V."/>
            <person name="Lyons J.B."/>
            <person name="Oniyinde I.O."/>
            <person name="Okereke N.R."/>
            <person name="Kolade O."/>
            <person name="Nnabue I."/>
            <person name="Nwadili C.O."/>
            <person name="Hribova E."/>
            <person name="Parker M."/>
            <person name="Nwogha J."/>
            <person name="Shu S."/>
            <person name="Carlson J."/>
            <person name="Kariba R."/>
            <person name="Muthemba S."/>
            <person name="Knop K."/>
            <person name="Barton G.J."/>
            <person name="Sherwood A.V."/>
            <person name="Lopez-Montes A."/>
            <person name="Asiedu R."/>
            <person name="Jamnadass R."/>
            <person name="Muchugi A."/>
            <person name="Goodstein D."/>
            <person name="Egesi C.N."/>
            <person name="Featherston J."/>
            <person name="Asfaw A."/>
            <person name="Simpson G.G."/>
            <person name="Dolezel J."/>
            <person name="Hendre P.S."/>
            <person name="Van Deynze A."/>
            <person name="Kumar P.L."/>
            <person name="Obidiegwu J.E."/>
            <person name="Bhattacharjee R."/>
            <person name="Rokhsar D.S."/>
        </authorList>
    </citation>
    <scope>NUCLEOTIDE SEQUENCE [LARGE SCALE GENOMIC DNA]</scope>
    <source>
        <strain evidence="2">cv. TDa95/00328</strain>
    </source>
</reference>
<keyword evidence="2" id="KW-1185">Reference proteome</keyword>
<comment type="caution">
    <text evidence="1">The sequence shown here is derived from an EMBL/GenBank/DDBJ whole genome shotgun (WGS) entry which is preliminary data.</text>
</comment>
<accession>A0ACB7V1L4</accession>
<proteinExistence type="predicted"/>
<gene>
    <name evidence="1" type="ORF">IHE45_12G031700</name>
</gene>
<organism evidence="1 2">
    <name type="scientific">Dioscorea alata</name>
    <name type="common">Purple yam</name>
    <dbReference type="NCBI Taxonomy" id="55571"/>
    <lineage>
        <taxon>Eukaryota</taxon>
        <taxon>Viridiplantae</taxon>
        <taxon>Streptophyta</taxon>
        <taxon>Embryophyta</taxon>
        <taxon>Tracheophyta</taxon>
        <taxon>Spermatophyta</taxon>
        <taxon>Magnoliopsida</taxon>
        <taxon>Liliopsida</taxon>
        <taxon>Dioscoreales</taxon>
        <taxon>Dioscoreaceae</taxon>
        <taxon>Dioscorea</taxon>
    </lineage>
</organism>
<evidence type="ECO:0000313" key="2">
    <source>
        <dbReference type="Proteomes" id="UP000827976"/>
    </source>
</evidence>
<evidence type="ECO:0000313" key="1">
    <source>
        <dbReference type="EMBL" id="KAH7667014.1"/>
    </source>
</evidence>
<sequence length="127" mass="14017">MDVEDDAFYQDLSKQIALLIMEDDDDGFPMHYPSHAPPQGFHQVPQIVVMPPSLANYEASLSCKRESKGTGVFIPQCYPKKKTKPSNKNISPNNNSNNNSSSSSFKCNVKQGTLIKHSNATIAKTNT</sequence>
<name>A0ACB7V1L4_DIOAL</name>
<dbReference type="EMBL" id="CM037022">
    <property type="protein sequence ID" value="KAH7667014.1"/>
    <property type="molecule type" value="Genomic_DNA"/>
</dbReference>
<dbReference type="Proteomes" id="UP000827976">
    <property type="component" value="Chromosome 12"/>
</dbReference>
<protein>
    <submittedName>
        <fullName evidence="1">Uncharacterized protein</fullName>
    </submittedName>
</protein>